<gene>
    <name evidence="4" type="ORF">HPP92_024606</name>
</gene>
<dbReference type="Gene3D" id="3.40.50.300">
    <property type="entry name" value="P-loop containing nucleotide triphosphate hydrolases"/>
    <property type="match status" value="2"/>
</dbReference>
<feature type="domain" description="AAA+ ATPase" evidence="3">
    <location>
        <begin position="177"/>
        <end position="376"/>
    </location>
</feature>
<dbReference type="InterPro" id="IPR003439">
    <property type="entry name" value="ABC_transporter-like_ATP-bd"/>
</dbReference>
<dbReference type="SUPFAM" id="SSF52540">
    <property type="entry name" value="P-loop containing nucleoside triphosphate hydrolases"/>
    <property type="match status" value="2"/>
</dbReference>
<dbReference type="Proteomes" id="UP000636800">
    <property type="component" value="Chromosome 13"/>
</dbReference>
<evidence type="ECO:0000313" key="5">
    <source>
        <dbReference type="Proteomes" id="UP000636800"/>
    </source>
</evidence>
<dbReference type="PANTHER" id="PTHR48040:SF35">
    <property type="entry name" value="ABC TRANSPORTER G FAMILY MEMBER 39-LIKE"/>
    <property type="match status" value="1"/>
</dbReference>
<dbReference type="InterPro" id="IPR027417">
    <property type="entry name" value="P-loop_NTPase"/>
</dbReference>
<dbReference type="Pfam" id="PF14510">
    <property type="entry name" value="ABC_trans_N"/>
    <property type="match status" value="1"/>
</dbReference>
<dbReference type="AlphaFoldDB" id="A0A835PL52"/>
<sequence>MDMGEPCMSRSFSQSPYCRSPDGSVFYSSSREEIEEEEEKDLGWAALEKLPTFNHASKRFLNFSKGELKEVDVKSLSLNERRTLLERLVPVAEKDNEKFLLKLRDRINRVGIDFPTVEVRYEHVNIQAEVYVGSRSLPSFFNSSLNAVESFGNYLHIIPSKKKPFGILNDVSGIIRPRRMTLLLGPPGSGKTTLLLTLAGRLGSDLKASGNVTYNGHNFDEFVPHRTAAYVSQYDQHMGEMTVRETLAFSARCQGVGSRYDLLTELMRRENAANIKPDSDIDAFMKATSIEGKEVGLITDYIMKILGLEACADIFVGDEMLRGISGGQKKRVTTGYDSSAEKLIIEATMEMKTEGFEDKLLLLNGLSGSFRPGVLTALMGVSGAGKTTLMDVLAGRKTGNLKQRSYNFSEKQQDLYNAMGSM</sequence>
<dbReference type="PANTHER" id="PTHR48040">
    <property type="entry name" value="PLEIOTROPIC DRUG RESISTANCE PROTEIN 1-LIKE ISOFORM X1"/>
    <property type="match status" value="1"/>
</dbReference>
<dbReference type="GO" id="GO:0016887">
    <property type="term" value="F:ATP hydrolysis activity"/>
    <property type="evidence" value="ECO:0007669"/>
    <property type="project" value="InterPro"/>
</dbReference>
<dbReference type="FunFam" id="3.40.50.300:FF:003848">
    <property type="entry name" value="Pleiotropic drug resistance 12 isoform 3"/>
    <property type="match status" value="1"/>
</dbReference>
<organism evidence="4 5">
    <name type="scientific">Vanilla planifolia</name>
    <name type="common">Vanilla</name>
    <dbReference type="NCBI Taxonomy" id="51239"/>
    <lineage>
        <taxon>Eukaryota</taxon>
        <taxon>Viridiplantae</taxon>
        <taxon>Streptophyta</taxon>
        <taxon>Embryophyta</taxon>
        <taxon>Tracheophyta</taxon>
        <taxon>Spermatophyta</taxon>
        <taxon>Magnoliopsida</taxon>
        <taxon>Liliopsida</taxon>
        <taxon>Asparagales</taxon>
        <taxon>Orchidaceae</taxon>
        <taxon>Vanilloideae</taxon>
        <taxon>Vanilleae</taxon>
        <taxon>Vanilla</taxon>
    </lineage>
</organism>
<proteinExistence type="predicted"/>
<dbReference type="GO" id="GO:0005524">
    <property type="term" value="F:ATP binding"/>
    <property type="evidence" value="ECO:0007669"/>
    <property type="project" value="UniProtKB-KW"/>
</dbReference>
<dbReference type="InterPro" id="IPR029481">
    <property type="entry name" value="ABC_trans_N"/>
</dbReference>
<protein>
    <recommendedName>
        <fullName evidence="3">AAA+ ATPase domain-containing protein</fullName>
    </recommendedName>
</protein>
<accession>A0A835PL52</accession>
<dbReference type="SMART" id="SM00382">
    <property type="entry name" value="AAA"/>
    <property type="match status" value="1"/>
</dbReference>
<dbReference type="EMBL" id="JADCNL010000013">
    <property type="protein sequence ID" value="KAG0455314.1"/>
    <property type="molecule type" value="Genomic_DNA"/>
</dbReference>
<keyword evidence="1" id="KW-0547">Nucleotide-binding</keyword>
<keyword evidence="5" id="KW-1185">Reference proteome</keyword>
<dbReference type="InterPro" id="IPR003593">
    <property type="entry name" value="AAA+_ATPase"/>
</dbReference>
<evidence type="ECO:0000259" key="3">
    <source>
        <dbReference type="SMART" id="SM00382"/>
    </source>
</evidence>
<reference evidence="4 5" key="1">
    <citation type="journal article" date="2020" name="Nat. Food">
        <title>A phased Vanilla planifolia genome enables genetic improvement of flavour and production.</title>
        <authorList>
            <person name="Hasing T."/>
            <person name="Tang H."/>
            <person name="Brym M."/>
            <person name="Khazi F."/>
            <person name="Huang T."/>
            <person name="Chambers A.H."/>
        </authorList>
    </citation>
    <scope>NUCLEOTIDE SEQUENCE [LARGE SCALE GENOMIC DNA]</scope>
    <source>
        <tissue evidence="4">Leaf</tissue>
    </source>
</reference>
<keyword evidence="2" id="KW-0067">ATP-binding</keyword>
<evidence type="ECO:0000313" key="4">
    <source>
        <dbReference type="EMBL" id="KAG0455314.1"/>
    </source>
</evidence>
<evidence type="ECO:0000256" key="1">
    <source>
        <dbReference type="ARBA" id="ARBA00022741"/>
    </source>
</evidence>
<dbReference type="OrthoDB" id="1717591at2759"/>
<evidence type="ECO:0000256" key="2">
    <source>
        <dbReference type="ARBA" id="ARBA00022840"/>
    </source>
</evidence>
<dbReference type="Pfam" id="PF00005">
    <property type="entry name" value="ABC_tran"/>
    <property type="match status" value="2"/>
</dbReference>
<comment type="caution">
    <text evidence="4">The sequence shown here is derived from an EMBL/GenBank/DDBJ whole genome shotgun (WGS) entry which is preliminary data.</text>
</comment>
<name>A0A835PL52_VANPL</name>